<keyword evidence="5" id="KW-1185">Reference proteome</keyword>
<dbReference type="PANTHER" id="PTHR11839">
    <property type="entry name" value="UDP/ADP-SUGAR PYROPHOSPHATASE"/>
    <property type="match status" value="1"/>
</dbReference>
<dbReference type="AlphaFoldDB" id="A0AAD4LTU8"/>
<dbReference type="GO" id="GO:0006753">
    <property type="term" value="P:nucleoside phosphate metabolic process"/>
    <property type="evidence" value="ECO:0007669"/>
    <property type="project" value="TreeGrafter"/>
</dbReference>
<evidence type="ECO:0000256" key="2">
    <source>
        <dbReference type="RuleBase" id="RU003476"/>
    </source>
</evidence>
<dbReference type="Pfam" id="PF00293">
    <property type="entry name" value="NUDIX"/>
    <property type="match status" value="1"/>
</dbReference>
<dbReference type="InterPro" id="IPR020084">
    <property type="entry name" value="NUDIX_hydrolase_CS"/>
</dbReference>
<keyword evidence="1 2" id="KW-0378">Hydrolase</keyword>
<evidence type="ECO:0000313" key="5">
    <source>
        <dbReference type="Proteomes" id="UP001201163"/>
    </source>
</evidence>
<organism evidence="4 5">
    <name type="scientific">Lactarius akahatsu</name>
    <dbReference type="NCBI Taxonomy" id="416441"/>
    <lineage>
        <taxon>Eukaryota</taxon>
        <taxon>Fungi</taxon>
        <taxon>Dikarya</taxon>
        <taxon>Basidiomycota</taxon>
        <taxon>Agaricomycotina</taxon>
        <taxon>Agaricomycetes</taxon>
        <taxon>Russulales</taxon>
        <taxon>Russulaceae</taxon>
        <taxon>Lactarius</taxon>
    </lineage>
</organism>
<comment type="caution">
    <text evidence="4">The sequence shown here is derived from an EMBL/GenBank/DDBJ whole genome shotgun (WGS) entry which is preliminary data.</text>
</comment>
<reference evidence="4" key="1">
    <citation type="submission" date="2022-01" db="EMBL/GenBank/DDBJ databases">
        <title>Comparative genomics reveals a dynamic genome evolution in the ectomycorrhizal milk-cap (Lactarius) mushrooms.</title>
        <authorList>
            <consortium name="DOE Joint Genome Institute"/>
            <person name="Lebreton A."/>
            <person name="Tang N."/>
            <person name="Kuo A."/>
            <person name="LaButti K."/>
            <person name="Drula E."/>
            <person name="Barry K."/>
            <person name="Clum A."/>
            <person name="Lipzen A."/>
            <person name="Mousain D."/>
            <person name="Ng V."/>
            <person name="Wang R."/>
            <person name="Wang X."/>
            <person name="Dai Y."/>
            <person name="Henrissat B."/>
            <person name="Grigoriev I.V."/>
            <person name="Guerin-Laguette A."/>
            <person name="Yu F."/>
            <person name="Martin F.M."/>
        </authorList>
    </citation>
    <scope>NUCLEOTIDE SEQUENCE</scope>
    <source>
        <strain evidence="4">QP</strain>
    </source>
</reference>
<dbReference type="FunFam" id="3.90.79.10:FF:000016">
    <property type="entry name" value="ADP-sugar pyrophosphatase isoform X1"/>
    <property type="match status" value="1"/>
</dbReference>
<comment type="similarity">
    <text evidence="2">Belongs to the Nudix hydrolase family.</text>
</comment>
<gene>
    <name evidence="4" type="ORF">EDB92DRAFT_1984644</name>
</gene>
<name>A0AAD4LTU8_9AGAM</name>
<dbReference type="InterPro" id="IPR020476">
    <property type="entry name" value="Nudix_hydrolase"/>
</dbReference>
<dbReference type="GO" id="GO:0019693">
    <property type="term" value="P:ribose phosphate metabolic process"/>
    <property type="evidence" value="ECO:0007669"/>
    <property type="project" value="TreeGrafter"/>
</dbReference>
<dbReference type="InterPro" id="IPR000086">
    <property type="entry name" value="NUDIX_hydrolase_dom"/>
</dbReference>
<dbReference type="SUPFAM" id="SSF55811">
    <property type="entry name" value="Nudix"/>
    <property type="match status" value="1"/>
</dbReference>
<dbReference type="PANTHER" id="PTHR11839:SF1">
    <property type="entry name" value="ADP-SUGAR PYROPHOSPHATASE"/>
    <property type="match status" value="1"/>
</dbReference>
<dbReference type="GO" id="GO:0047631">
    <property type="term" value="F:ADP-ribose diphosphatase activity"/>
    <property type="evidence" value="ECO:0007669"/>
    <property type="project" value="TreeGrafter"/>
</dbReference>
<dbReference type="EMBL" id="JAKELL010000002">
    <property type="protein sequence ID" value="KAH9000356.1"/>
    <property type="molecule type" value="Genomic_DNA"/>
</dbReference>
<dbReference type="PROSITE" id="PS51462">
    <property type="entry name" value="NUDIX"/>
    <property type="match status" value="1"/>
</dbReference>
<dbReference type="PRINTS" id="PR00502">
    <property type="entry name" value="NUDIXFAMILY"/>
</dbReference>
<evidence type="ECO:0000259" key="3">
    <source>
        <dbReference type="PROSITE" id="PS51462"/>
    </source>
</evidence>
<evidence type="ECO:0000313" key="4">
    <source>
        <dbReference type="EMBL" id="KAH9000356.1"/>
    </source>
</evidence>
<evidence type="ECO:0000256" key="1">
    <source>
        <dbReference type="ARBA" id="ARBA00022801"/>
    </source>
</evidence>
<dbReference type="Proteomes" id="UP001201163">
    <property type="component" value="Unassembled WGS sequence"/>
</dbReference>
<protein>
    <submittedName>
        <fullName evidence="4">NUDIX hydrolase domain-like protein</fullName>
    </submittedName>
</protein>
<dbReference type="GO" id="GO:0005634">
    <property type="term" value="C:nucleus"/>
    <property type="evidence" value="ECO:0007669"/>
    <property type="project" value="TreeGrafter"/>
</dbReference>
<dbReference type="Gene3D" id="3.90.79.10">
    <property type="entry name" value="Nucleoside Triphosphate Pyrophosphohydrolase"/>
    <property type="match status" value="1"/>
</dbReference>
<sequence>MSQHPKILSTEDLDTSDAKWVSLKKINWQDQKGRKRVWEAADRRTRGNSGIDAVAVLALIRSKTHAFPISTVIIEQYRPPIGKFIVELPAGLIDDGETPEQAAIRELREETGYEAEGVLDSSAVMANDPGMSTSNMKLVVLDVPLNEAMESPDQNLEDGEAIVRRAIEVRNLSKELKEYEKKDYIVDARLSHFAAGFELAERLRTSDIAP</sequence>
<dbReference type="InterPro" id="IPR015797">
    <property type="entry name" value="NUDIX_hydrolase-like_dom_sf"/>
</dbReference>
<feature type="domain" description="Nudix hydrolase" evidence="3">
    <location>
        <begin position="49"/>
        <end position="189"/>
    </location>
</feature>
<proteinExistence type="inferred from homology"/>
<dbReference type="CDD" id="cd18888">
    <property type="entry name" value="NUDIX_ADPRase_Nudt5"/>
    <property type="match status" value="1"/>
</dbReference>
<dbReference type="PROSITE" id="PS00893">
    <property type="entry name" value="NUDIX_BOX"/>
    <property type="match status" value="1"/>
</dbReference>
<accession>A0AAD4LTU8</accession>